<dbReference type="NCBIfam" id="TIGR02167">
    <property type="entry name" value="Liste_lipo_26"/>
    <property type="match status" value="4"/>
</dbReference>
<dbReference type="Pfam" id="PF03382">
    <property type="entry name" value="DUF285"/>
    <property type="match status" value="1"/>
</dbReference>
<dbReference type="GO" id="GO:0005886">
    <property type="term" value="C:plasma membrane"/>
    <property type="evidence" value="ECO:0007669"/>
    <property type="project" value="UniProtKB-SubCell"/>
</dbReference>
<evidence type="ECO:0000259" key="4">
    <source>
        <dbReference type="PROSITE" id="PS50268"/>
    </source>
</evidence>
<evidence type="ECO:0000256" key="3">
    <source>
        <dbReference type="SAM" id="SignalP"/>
    </source>
</evidence>
<name>A0A285MWG9_9FLAO</name>
<gene>
    <name evidence="5" type="ORF">SAMN06265377_1635</name>
</gene>
<proteinExistence type="predicted"/>
<organism evidence="5 6">
    <name type="scientific">Flagellimonas pacifica</name>
    <dbReference type="NCBI Taxonomy" id="1247520"/>
    <lineage>
        <taxon>Bacteria</taxon>
        <taxon>Pseudomonadati</taxon>
        <taxon>Bacteroidota</taxon>
        <taxon>Flavobacteriia</taxon>
        <taxon>Flavobacteriales</taxon>
        <taxon>Flavobacteriaceae</taxon>
        <taxon>Flagellimonas</taxon>
    </lineage>
</organism>
<evidence type="ECO:0000313" key="6">
    <source>
        <dbReference type="Proteomes" id="UP000219048"/>
    </source>
</evidence>
<dbReference type="PANTHER" id="PTHR24026">
    <property type="entry name" value="FAT ATYPICAL CADHERIN-RELATED"/>
    <property type="match status" value="1"/>
</dbReference>
<keyword evidence="1" id="KW-0812">Transmembrane</keyword>
<sequence>MKTTKLLLMMVVLFVVALSCGKDDGPENNAPAIKAQTFPAKEDIASGTVIGTVKASDEDGDALTYSITKNDADLFAIDKDGKLSLATAKNLDFETKTTHAITVAVSDGDANASATITINVTDVDDDPEEGNNAPTIEPQSFSVEENIAHTDSFATVSAEDADADDTLTFSITDESGLFVITGSGEISLNEENELDFEALEDPAIKITVKVTDGKDETQAEVTINVTNVNERPVVDQESYEFEAKEDIDADNVIGEITVTDPDAGDTLTFSIADGDENNLFEINTDGELSLADGKNLDFENATSHTLTVSVSDAAELQADKNITITINVTNVIETLLEDPTSFITTWKSDNPGESTDTQITIPTTGGGYNYTVYWEEVGNPGHNGTENNVDGNITIEFGTAGTYQVAISGAFPRIYFEGNDEANNNKILTVDRWGSNQWSSMNRAFSGCSNLTVPAMDVPDLSNVTEMHRMFQSATSFNKDISGWDVSNVIFMTGMFDEAKSFNQNISNWDVSNVEDMSNMFHGAISFNQPLSWGNKTSNVTNMLGMFEGATAFDQDIDDWDVKNVTTMLRMFYGATSFNKYIGSWNVLGVENMHWMFRNATSFNKDISSWDVSSVETMQGMFQDATAFDQDLGDWNVSSVGSMINMLSNSGLSPENYGATLVGWASLGEDENPLTNVPQDITLGANGLEYCVPEGEGDNNEVYLARAILSDEGWNIQGDINICGED</sequence>
<dbReference type="Gene3D" id="2.60.40.60">
    <property type="entry name" value="Cadherins"/>
    <property type="match status" value="3"/>
</dbReference>
<dbReference type="AlphaFoldDB" id="A0A285MWG9"/>
<feature type="domain" description="Cadherin" evidence="4">
    <location>
        <begin position="32"/>
        <end position="136"/>
    </location>
</feature>
<dbReference type="RefSeq" id="WP_097045289.1">
    <property type="nucleotide sequence ID" value="NZ_OBEH01000002.1"/>
</dbReference>
<dbReference type="NCBIfam" id="TIGR01965">
    <property type="entry name" value="VCBS_repeat"/>
    <property type="match status" value="2"/>
</dbReference>
<dbReference type="SMART" id="SM00112">
    <property type="entry name" value="CA"/>
    <property type="match status" value="3"/>
</dbReference>
<dbReference type="InterPro" id="IPR002126">
    <property type="entry name" value="Cadherin-like_dom"/>
</dbReference>
<dbReference type="Proteomes" id="UP000219048">
    <property type="component" value="Unassembled WGS sequence"/>
</dbReference>
<feature type="signal peptide" evidence="3">
    <location>
        <begin position="1"/>
        <end position="21"/>
    </location>
</feature>
<dbReference type="EMBL" id="OBEH01000002">
    <property type="protein sequence ID" value="SNY99821.1"/>
    <property type="molecule type" value="Genomic_DNA"/>
</dbReference>
<evidence type="ECO:0000256" key="2">
    <source>
        <dbReference type="ARBA" id="ARBA00022989"/>
    </source>
</evidence>
<dbReference type="InterPro" id="IPR015919">
    <property type="entry name" value="Cadherin-like_sf"/>
</dbReference>
<dbReference type="SUPFAM" id="SSF49313">
    <property type="entry name" value="Cadherin-like"/>
    <property type="match status" value="3"/>
</dbReference>
<dbReference type="PANTHER" id="PTHR24026:SF126">
    <property type="entry name" value="PROTOCADHERIN FAT 4"/>
    <property type="match status" value="1"/>
</dbReference>
<dbReference type="GO" id="GO:0005509">
    <property type="term" value="F:calcium ion binding"/>
    <property type="evidence" value="ECO:0007669"/>
    <property type="project" value="InterPro"/>
</dbReference>
<dbReference type="GO" id="GO:0007156">
    <property type="term" value="P:homophilic cell adhesion via plasma membrane adhesion molecules"/>
    <property type="evidence" value="ECO:0007669"/>
    <property type="project" value="InterPro"/>
</dbReference>
<dbReference type="InterPro" id="IPR005046">
    <property type="entry name" value="DUF285"/>
</dbReference>
<dbReference type="OrthoDB" id="9813840at2"/>
<dbReference type="CDD" id="cd11304">
    <property type="entry name" value="Cadherin_repeat"/>
    <property type="match status" value="3"/>
</dbReference>
<dbReference type="Pfam" id="PF17963">
    <property type="entry name" value="Big_9"/>
    <property type="match status" value="1"/>
</dbReference>
<feature type="domain" description="Cadherin" evidence="4">
    <location>
        <begin position="235"/>
        <end position="341"/>
    </location>
</feature>
<accession>A0A285MWG9</accession>
<keyword evidence="2" id="KW-0472">Membrane</keyword>
<keyword evidence="6" id="KW-1185">Reference proteome</keyword>
<dbReference type="InterPro" id="IPR010221">
    <property type="entry name" value="VCBS_dom"/>
</dbReference>
<dbReference type="PRINTS" id="PR00205">
    <property type="entry name" value="CADHERIN"/>
</dbReference>
<protein>
    <submittedName>
        <fullName evidence="5">VCBS repeat-containing protein/surface protein</fullName>
    </submittedName>
</protein>
<evidence type="ECO:0000313" key="5">
    <source>
        <dbReference type="EMBL" id="SNY99821.1"/>
    </source>
</evidence>
<dbReference type="PROSITE" id="PS51257">
    <property type="entry name" value="PROKAR_LIPOPROTEIN"/>
    <property type="match status" value="1"/>
</dbReference>
<keyword evidence="3" id="KW-0732">Signal</keyword>
<reference evidence="6" key="1">
    <citation type="submission" date="2017-09" db="EMBL/GenBank/DDBJ databases">
        <authorList>
            <person name="Varghese N."/>
            <person name="Submissions S."/>
        </authorList>
    </citation>
    <scope>NUCLEOTIDE SEQUENCE [LARGE SCALE GENOMIC DNA]</scope>
    <source>
        <strain evidence="6">DSM 25885</strain>
    </source>
</reference>
<keyword evidence="2" id="KW-1133">Transmembrane helix</keyword>
<dbReference type="InterPro" id="IPR011889">
    <property type="entry name" value="Liste_lipo_26"/>
</dbReference>
<feature type="chain" id="PRO_5012786687" evidence="3">
    <location>
        <begin position="22"/>
        <end position="726"/>
    </location>
</feature>
<dbReference type="PROSITE" id="PS50268">
    <property type="entry name" value="CADHERIN_2"/>
    <property type="match status" value="3"/>
</dbReference>
<feature type="domain" description="Cadherin" evidence="4">
    <location>
        <begin position="135"/>
        <end position="234"/>
    </location>
</feature>
<evidence type="ECO:0000256" key="1">
    <source>
        <dbReference type="ARBA" id="ARBA00022692"/>
    </source>
</evidence>
<dbReference type="Pfam" id="PF00028">
    <property type="entry name" value="Cadherin"/>
    <property type="match status" value="2"/>
</dbReference>